<evidence type="ECO:0008006" key="5">
    <source>
        <dbReference type="Google" id="ProtNLM"/>
    </source>
</evidence>
<gene>
    <name evidence="3" type="ORF">GKA01_15760</name>
</gene>
<reference evidence="3 4" key="1">
    <citation type="submission" date="2019-07" db="EMBL/GenBank/DDBJ databases">
        <title>Whole genome shotgun sequence of Gluconobacter kanchanaburiensis NBRC 103587.</title>
        <authorList>
            <person name="Hosoyama A."/>
            <person name="Uohara A."/>
            <person name="Ohji S."/>
            <person name="Ichikawa N."/>
        </authorList>
    </citation>
    <scope>NUCLEOTIDE SEQUENCE [LARGE SCALE GENOMIC DNA]</scope>
    <source>
        <strain evidence="3 4">NBRC 103587</strain>
    </source>
</reference>
<feature type="region of interest" description="Disordered" evidence="1">
    <location>
        <begin position="166"/>
        <end position="190"/>
    </location>
</feature>
<keyword evidence="2" id="KW-0812">Transmembrane</keyword>
<comment type="caution">
    <text evidence="3">The sequence shown here is derived from an EMBL/GenBank/DDBJ whole genome shotgun (WGS) entry which is preliminary data.</text>
</comment>
<keyword evidence="2" id="KW-0472">Membrane</keyword>
<dbReference type="EMBL" id="BJVA01000008">
    <property type="protein sequence ID" value="GEK96379.1"/>
    <property type="molecule type" value="Genomic_DNA"/>
</dbReference>
<name>A0A511B7J4_9PROT</name>
<evidence type="ECO:0000313" key="3">
    <source>
        <dbReference type="EMBL" id="GEK96379.1"/>
    </source>
</evidence>
<dbReference type="RefSeq" id="WP_194265872.1">
    <property type="nucleotide sequence ID" value="NZ_BARK01000007.1"/>
</dbReference>
<evidence type="ECO:0000256" key="1">
    <source>
        <dbReference type="SAM" id="MobiDB-lite"/>
    </source>
</evidence>
<organism evidence="3 4">
    <name type="scientific">Gluconobacter kanchanaburiensis NBRC 103587</name>
    <dbReference type="NCBI Taxonomy" id="1307948"/>
    <lineage>
        <taxon>Bacteria</taxon>
        <taxon>Pseudomonadati</taxon>
        <taxon>Pseudomonadota</taxon>
        <taxon>Alphaproteobacteria</taxon>
        <taxon>Acetobacterales</taxon>
        <taxon>Acetobacteraceae</taxon>
        <taxon>Gluconobacter</taxon>
    </lineage>
</organism>
<evidence type="ECO:0000256" key="2">
    <source>
        <dbReference type="SAM" id="Phobius"/>
    </source>
</evidence>
<sequence length="190" mass="20638">MFKKFMNRYGTPLTTGFFIVSGVTGVALFFHWAPLAFHPIHEWLSMALLVPFVLHVIKNWTSFVNYARRKTLFVPLIIAFMACIPFFFQGPGGHSGNRKTASIALPVLEHAPLSQIALLIHTDGDGLVGRLQGQGYTVQTADQTLEEIAKASNRPINDAVVAALQPSHHKPGDGSGRGHHQAAGTASEGK</sequence>
<feature type="transmembrane region" description="Helical" evidence="2">
    <location>
        <begin position="72"/>
        <end position="88"/>
    </location>
</feature>
<protein>
    <recommendedName>
        <fullName evidence="5">DUF4405 domain-containing protein</fullName>
    </recommendedName>
</protein>
<feature type="transmembrane region" description="Helical" evidence="2">
    <location>
        <begin position="12"/>
        <end position="31"/>
    </location>
</feature>
<dbReference type="Proteomes" id="UP000321079">
    <property type="component" value="Unassembled WGS sequence"/>
</dbReference>
<feature type="transmembrane region" description="Helical" evidence="2">
    <location>
        <begin position="43"/>
        <end position="60"/>
    </location>
</feature>
<accession>A0A511B7J4</accession>
<keyword evidence="4" id="KW-1185">Reference proteome</keyword>
<proteinExistence type="predicted"/>
<evidence type="ECO:0000313" key="4">
    <source>
        <dbReference type="Proteomes" id="UP000321079"/>
    </source>
</evidence>
<dbReference type="AlphaFoldDB" id="A0A511B7J4"/>
<keyword evidence="2" id="KW-1133">Transmembrane helix</keyword>